<dbReference type="Pfam" id="PF00578">
    <property type="entry name" value="AhpC-TSA"/>
    <property type="match status" value="1"/>
</dbReference>
<proteinExistence type="predicted"/>
<reference evidence="4" key="1">
    <citation type="journal article" date="2022" name="Arch. Microbiol.">
        <title>Thiomicrorhabdus immobilis sp. nov., a mesophilic sulfur-oxidizing bacterium isolated from sediment of a brackish lake in northern Japan.</title>
        <authorList>
            <person name="Kojima H."/>
            <person name="Mochizuki J."/>
            <person name="Kanda M."/>
            <person name="Watanabe T."/>
            <person name="Fukui M."/>
        </authorList>
    </citation>
    <scope>NUCLEOTIDE SEQUENCE</scope>
    <source>
        <strain evidence="4">Am19</strain>
    </source>
</reference>
<accession>A0ABN6CYR6</accession>
<organism evidence="4 5">
    <name type="scientific">Thiomicrorhabdus immobilis</name>
    <dbReference type="NCBI Taxonomy" id="2791037"/>
    <lineage>
        <taxon>Bacteria</taxon>
        <taxon>Pseudomonadati</taxon>
        <taxon>Pseudomonadota</taxon>
        <taxon>Gammaproteobacteria</taxon>
        <taxon>Thiotrichales</taxon>
        <taxon>Piscirickettsiaceae</taxon>
        <taxon>Thiomicrorhabdus</taxon>
    </lineage>
</organism>
<dbReference type="RefSeq" id="WP_237261737.1">
    <property type="nucleotide sequence ID" value="NZ_AP024202.1"/>
</dbReference>
<name>A0ABN6CYR6_9GAMM</name>
<dbReference type="Proteomes" id="UP001054820">
    <property type="component" value="Chromosome"/>
</dbReference>
<feature type="signal peptide" evidence="2">
    <location>
        <begin position="1"/>
        <end position="23"/>
    </location>
</feature>
<dbReference type="Gene3D" id="3.40.30.10">
    <property type="entry name" value="Glutaredoxin"/>
    <property type="match status" value="1"/>
</dbReference>
<dbReference type="CDD" id="cd02966">
    <property type="entry name" value="TlpA_like_family"/>
    <property type="match status" value="1"/>
</dbReference>
<dbReference type="InterPro" id="IPR036249">
    <property type="entry name" value="Thioredoxin-like_sf"/>
</dbReference>
<gene>
    <name evidence="4" type="ORF">THMIRHAM_20550</name>
</gene>
<dbReference type="PROSITE" id="PS51352">
    <property type="entry name" value="THIOREDOXIN_2"/>
    <property type="match status" value="1"/>
</dbReference>
<evidence type="ECO:0000256" key="1">
    <source>
        <dbReference type="ARBA" id="ARBA00023284"/>
    </source>
</evidence>
<sequence length="423" mass="47720">MPRIFALWLSLLFSLFFSNAVLAQERLVDMDGVSFSIQMIQATANDKSLPPMARVLWLPSEYGVLPQERAIAEQLAKKGIESWFVDFYEAMFLSPTSSAVDEIDPLWTAELIELARADKTLPVWIVAPNKAAQIAVRGLQSIQQTATQNLGLILINPNLYLQTPQPGQVADYWPQSANVDLPITLIQAELSPWKWRLNELNQQLNQAGSDVFTQVIPKVRDRFYFRLDALAVENRQAKQLAKYIQQAMRLQLVYLAKPRTVKALKSTSAKPKKETKSVQLNLYKGQQNLPLKAQGLDGNYFDLKDYAGQVVLVNFWASWCPPCVHEMPSMARLKTHYAGQDVEILAVNLGEEKTQVESFLTEHPVNFPVLLDDDASAVKAWKVFAYPSSYLIDKPGQIRFALFGATEWDDIAHIQKIDALLAE</sequence>
<feature type="domain" description="Thioredoxin" evidence="3">
    <location>
        <begin position="282"/>
        <end position="422"/>
    </location>
</feature>
<keyword evidence="1" id="KW-0676">Redox-active center</keyword>
<evidence type="ECO:0000313" key="5">
    <source>
        <dbReference type="Proteomes" id="UP001054820"/>
    </source>
</evidence>
<dbReference type="SUPFAM" id="SSF52833">
    <property type="entry name" value="Thioredoxin-like"/>
    <property type="match status" value="1"/>
</dbReference>
<evidence type="ECO:0000313" key="4">
    <source>
        <dbReference type="EMBL" id="BCN94270.1"/>
    </source>
</evidence>
<keyword evidence="5" id="KW-1185">Reference proteome</keyword>
<dbReference type="InterPro" id="IPR000866">
    <property type="entry name" value="AhpC/TSA"/>
</dbReference>
<dbReference type="InterPro" id="IPR050553">
    <property type="entry name" value="Thioredoxin_ResA/DsbE_sf"/>
</dbReference>
<dbReference type="InterPro" id="IPR017937">
    <property type="entry name" value="Thioredoxin_CS"/>
</dbReference>
<dbReference type="PANTHER" id="PTHR42852:SF17">
    <property type="entry name" value="THIOREDOXIN-LIKE PROTEIN HI_1115"/>
    <property type="match status" value="1"/>
</dbReference>
<dbReference type="EMBL" id="AP024202">
    <property type="protein sequence ID" value="BCN94270.1"/>
    <property type="molecule type" value="Genomic_DNA"/>
</dbReference>
<protein>
    <recommendedName>
        <fullName evidence="3">Thioredoxin domain-containing protein</fullName>
    </recommendedName>
</protein>
<dbReference type="InterPro" id="IPR013766">
    <property type="entry name" value="Thioredoxin_domain"/>
</dbReference>
<evidence type="ECO:0000256" key="2">
    <source>
        <dbReference type="SAM" id="SignalP"/>
    </source>
</evidence>
<evidence type="ECO:0000259" key="3">
    <source>
        <dbReference type="PROSITE" id="PS51352"/>
    </source>
</evidence>
<dbReference type="PANTHER" id="PTHR42852">
    <property type="entry name" value="THIOL:DISULFIDE INTERCHANGE PROTEIN DSBE"/>
    <property type="match status" value="1"/>
</dbReference>
<dbReference type="PROSITE" id="PS00194">
    <property type="entry name" value="THIOREDOXIN_1"/>
    <property type="match status" value="1"/>
</dbReference>
<keyword evidence="2" id="KW-0732">Signal</keyword>
<feature type="chain" id="PRO_5045234437" description="Thioredoxin domain-containing protein" evidence="2">
    <location>
        <begin position="24"/>
        <end position="423"/>
    </location>
</feature>